<accession>A0A8H3X4S6</accession>
<organism evidence="1 2">
    <name type="scientific">Gigaspora margarita</name>
    <dbReference type="NCBI Taxonomy" id="4874"/>
    <lineage>
        <taxon>Eukaryota</taxon>
        <taxon>Fungi</taxon>
        <taxon>Fungi incertae sedis</taxon>
        <taxon>Mucoromycota</taxon>
        <taxon>Glomeromycotina</taxon>
        <taxon>Glomeromycetes</taxon>
        <taxon>Diversisporales</taxon>
        <taxon>Gigasporaceae</taxon>
        <taxon>Gigaspora</taxon>
    </lineage>
</organism>
<proteinExistence type="predicted"/>
<comment type="caution">
    <text evidence="1">The sequence shown here is derived from an EMBL/GenBank/DDBJ whole genome shotgun (WGS) entry which is preliminary data.</text>
</comment>
<evidence type="ECO:0000313" key="1">
    <source>
        <dbReference type="EMBL" id="KAF0408048.1"/>
    </source>
</evidence>
<dbReference type="EMBL" id="WTPW01001909">
    <property type="protein sequence ID" value="KAF0408048.1"/>
    <property type="molecule type" value="Genomic_DNA"/>
</dbReference>
<keyword evidence="2" id="KW-1185">Reference proteome</keyword>
<name>A0A8H3X4S6_GIGMA</name>
<reference evidence="1 2" key="1">
    <citation type="journal article" date="2019" name="Environ. Microbiol.">
        <title>At the nexus of three kingdoms: the genome of the mycorrhizal fungus Gigaspora margarita provides insights into plant, endobacterial and fungal interactions.</title>
        <authorList>
            <person name="Venice F."/>
            <person name="Ghignone S."/>
            <person name="Salvioli di Fossalunga A."/>
            <person name="Amselem J."/>
            <person name="Novero M."/>
            <person name="Xianan X."/>
            <person name="Sedzielewska Toro K."/>
            <person name="Morin E."/>
            <person name="Lipzen A."/>
            <person name="Grigoriev I.V."/>
            <person name="Henrissat B."/>
            <person name="Martin F.M."/>
            <person name="Bonfante P."/>
        </authorList>
    </citation>
    <scope>NUCLEOTIDE SEQUENCE [LARGE SCALE GENOMIC DNA]</scope>
    <source>
        <strain evidence="1 2">BEG34</strain>
    </source>
</reference>
<dbReference type="AlphaFoldDB" id="A0A8H3X4S6"/>
<gene>
    <name evidence="1" type="ORF">F8M41_008633</name>
</gene>
<sequence>MPLEHIMLRNEIGLKRMNIKHSSIIKIRRDGDACRIFNVEYCYDEELELKKMSINRLFIFKNLRKWYVHEHMLNIVMKMELEIKKEHDSLILMISMLRVFIFQTYSTY</sequence>
<protein>
    <submittedName>
        <fullName evidence="1">Uncharacterized protein</fullName>
    </submittedName>
</protein>
<dbReference type="Proteomes" id="UP000439903">
    <property type="component" value="Unassembled WGS sequence"/>
</dbReference>
<evidence type="ECO:0000313" key="2">
    <source>
        <dbReference type="Proteomes" id="UP000439903"/>
    </source>
</evidence>